<dbReference type="Proteomes" id="UP000092093">
    <property type="component" value="Unassembled WGS sequence"/>
</dbReference>
<evidence type="ECO:0000256" key="1">
    <source>
        <dbReference type="SAM" id="MobiDB-lite"/>
    </source>
</evidence>
<sequence>MAKSNQLELLKKLIREEVVNAIRQEMPAILKEIQSSSSPKEVIKESKRPKMAVPATLNTQPVRPKPNFTGNPLANMLNETAMAMGDMDDMSFNTSNIGPDSIGVDPTSFFQPKQV</sequence>
<protein>
    <submittedName>
        <fullName evidence="2">Uncharacterized protein</fullName>
    </submittedName>
</protein>
<feature type="region of interest" description="Disordered" evidence="1">
    <location>
        <begin position="91"/>
        <end position="115"/>
    </location>
</feature>
<proteinExistence type="predicted"/>
<feature type="region of interest" description="Disordered" evidence="1">
    <location>
        <begin position="35"/>
        <end position="72"/>
    </location>
</feature>
<dbReference type="AlphaFoldDB" id="A0A1B7W5J3"/>
<feature type="non-terminal residue" evidence="2">
    <location>
        <position position="115"/>
    </location>
</feature>
<dbReference type="EMBL" id="LJOW01000816">
    <property type="protein sequence ID" value="OBQ32421.1"/>
    <property type="molecule type" value="Genomic_DNA"/>
</dbReference>
<gene>
    <name evidence="2" type="ORF">AN484_27980</name>
</gene>
<comment type="caution">
    <text evidence="2">The sequence shown here is derived from an EMBL/GenBank/DDBJ whole genome shotgun (WGS) entry which is preliminary data.</text>
</comment>
<reference evidence="2 3" key="1">
    <citation type="submission" date="2015-09" db="EMBL/GenBank/DDBJ databases">
        <title>Aphanizomenon flos-aquae WA102.</title>
        <authorList>
            <person name="Driscoll C."/>
        </authorList>
    </citation>
    <scope>NUCLEOTIDE SEQUENCE [LARGE SCALE GENOMIC DNA]</scope>
    <source>
        <strain evidence="2">WA102</strain>
    </source>
</reference>
<evidence type="ECO:0000313" key="3">
    <source>
        <dbReference type="Proteomes" id="UP000092093"/>
    </source>
</evidence>
<name>A0A1B7W5J3_APHFL</name>
<accession>A0A1B7W5J3</accession>
<evidence type="ECO:0000313" key="2">
    <source>
        <dbReference type="EMBL" id="OBQ32421.1"/>
    </source>
</evidence>
<organism evidence="2 3">
    <name type="scientific">Aphanizomenon flos-aquae WA102</name>
    <dbReference type="NCBI Taxonomy" id="1710896"/>
    <lineage>
        <taxon>Bacteria</taxon>
        <taxon>Bacillati</taxon>
        <taxon>Cyanobacteriota</taxon>
        <taxon>Cyanophyceae</taxon>
        <taxon>Nostocales</taxon>
        <taxon>Aphanizomenonaceae</taxon>
        <taxon>Aphanizomenon</taxon>
    </lineage>
</organism>